<evidence type="ECO:0000313" key="1">
    <source>
        <dbReference type="EMBL" id="SFJ21147.1"/>
    </source>
</evidence>
<proteinExistence type="predicted"/>
<keyword evidence="2" id="KW-1185">Reference proteome</keyword>
<organism evidence="1 2">
    <name type="scientific">Parapedobacter indicus</name>
    <dbReference type="NCBI Taxonomy" id="1477437"/>
    <lineage>
        <taxon>Bacteria</taxon>
        <taxon>Pseudomonadati</taxon>
        <taxon>Bacteroidota</taxon>
        <taxon>Sphingobacteriia</taxon>
        <taxon>Sphingobacteriales</taxon>
        <taxon>Sphingobacteriaceae</taxon>
        <taxon>Parapedobacter</taxon>
    </lineage>
</organism>
<name>A0A1I3PIH2_9SPHI</name>
<accession>A0A1I3PIH2</accession>
<dbReference type="Proteomes" id="UP000198670">
    <property type="component" value="Unassembled WGS sequence"/>
</dbReference>
<dbReference type="STRING" id="1477437.SAMN05444682_10855"/>
<sequence>MKVTWTTPESFMIINEKGDDFARIKVFVDINHTDRDGVSTTLVAFGNNEPDTIQAEIVRSKNGSITAGKVWLNGIEIADRSEPTVIIK</sequence>
<dbReference type="EMBL" id="FOQO01000008">
    <property type="protein sequence ID" value="SFJ21147.1"/>
    <property type="molecule type" value="Genomic_DNA"/>
</dbReference>
<dbReference type="AlphaFoldDB" id="A0A1I3PIH2"/>
<protein>
    <submittedName>
        <fullName evidence="1">Uncharacterized protein</fullName>
    </submittedName>
</protein>
<gene>
    <name evidence="1" type="ORF">SAMN05444682_10855</name>
</gene>
<evidence type="ECO:0000313" key="2">
    <source>
        <dbReference type="Proteomes" id="UP000198670"/>
    </source>
</evidence>
<reference evidence="1 2" key="1">
    <citation type="submission" date="2016-10" db="EMBL/GenBank/DDBJ databases">
        <authorList>
            <person name="de Groot N.N."/>
        </authorList>
    </citation>
    <scope>NUCLEOTIDE SEQUENCE [LARGE SCALE GENOMIC DNA]</scope>
    <source>
        <strain evidence="1 2">RK1</strain>
    </source>
</reference>